<feature type="compositionally biased region" description="Polar residues" evidence="1">
    <location>
        <begin position="1"/>
        <end position="12"/>
    </location>
</feature>
<keyword evidence="3" id="KW-1185">Reference proteome</keyword>
<feature type="region of interest" description="Disordered" evidence="1">
    <location>
        <begin position="1"/>
        <end position="26"/>
    </location>
</feature>
<organism evidence="2 3">
    <name type="scientific">Chiloscyllium punctatum</name>
    <name type="common">Brownbanded bambooshark</name>
    <name type="synonym">Hemiscyllium punctatum</name>
    <dbReference type="NCBI Taxonomy" id="137246"/>
    <lineage>
        <taxon>Eukaryota</taxon>
        <taxon>Metazoa</taxon>
        <taxon>Chordata</taxon>
        <taxon>Craniata</taxon>
        <taxon>Vertebrata</taxon>
        <taxon>Chondrichthyes</taxon>
        <taxon>Elasmobranchii</taxon>
        <taxon>Galeomorphii</taxon>
        <taxon>Galeoidea</taxon>
        <taxon>Orectolobiformes</taxon>
        <taxon>Hemiscylliidae</taxon>
        <taxon>Chiloscyllium</taxon>
    </lineage>
</organism>
<evidence type="ECO:0000256" key="1">
    <source>
        <dbReference type="SAM" id="MobiDB-lite"/>
    </source>
</evidence>
<reference evidence="2 3" key="1">
    <citation type="journal article" date="2018" name="Nat. Ecol. Evol.">
        <title>Shark genomes provide insights into elasmobranch evolution and the origin of vertebrates.</title>
        <authorList>
            <person name="Hara Y"/>
            <person name="Yamaguchi K"/>
            <person name="Onimaru K"/>
            <person name="Kadota M"/>
            <person name="Koyanagi M"/>
            <person name="Keeley SD"/>
            <person name="Tatsumi K"/>
            <person name="Tanaka K"/>
            <person name="Motone F"/>
            <person name="Kageyama Y"/>
            <person name="Nozu R"/>
            <person name="Adachi N"/>
            <person name="Nishimura O"/>
            <person name="Nakagawa R"/>
            <person name="Tanegashima C"/>
            <person name="Kiyatake I"/>
            <person name="Matsumoto R"/>
            <person name="Murakumo K"/>
            <person name="Nishida K"/>
            <person name="Terakita A"/>
            <person name="Kuratani S"/>
            <person name="Sato K"/>
            <person name="Hyodo S Kuraku.S."/>
        </authorList>
    </citation>
    <scope>NUCLEOTIDE SEQUENCE [LARGE SCALE GENOMIC DNA]</scope>
</reference>
<evidence type="ECO:0000313" key="2">
    <source>
        <dbReference type="EMBL" id="GCC37595.1"/>
    </source>
</evidence>
<comment type="caution">
    <text evidence="2">The sequence shown here is derived from an EMBL/GenBank/DDBJ whole genome shotgun (WGS) entry which is preliminary data.</text>
</comment>
<gene>
    <name evidence="2" type="ORF">chiPu_0016099</name>
</gene>
<dbReference type="EMBL" id="BEZZ01001026">
    <property type="protein sequence ID" value="GCC37595.1"/>
    <property type="molecule type" value="Genomic_DNA"/>
</dbReference>
<name>A0A401T4N0_CHIPU</name>
<dbReference type="AlphaFoldDB" id="A0A401T4N0"/>
<evidence type="ECO:0000313" key="3">
    <source>
        <dbReference type="Proteomes" id="UP000287033"/>
    </source>
</evidence>
<protein>
    <submittedName>
        <fullName evidence="2">Uncharacterized protein</fullName>
    </submittedName>
</protein>
<accession>A0A401T4N0</accession>
<dbReference type="Proteomes" id="UP000287033">
    <property type="component" value="Unassembled WGS sequence"/>
</dbReference>
<sequence>MIDVGSVQSTAREVTPPLGQGSASSSPLSLIQVAIHRPRAVPLRFPVTLLPEDTADCTHLHRAVGTRGLPTVSF</sequence>
<proteinExistence type="predicted"/>